<feature type="compositionally biased region" description="Basic residues" evidence="15">
    <location>
        <begin position="1298"/>
        <end position="1307"/>
    </location>
</feature>
<comment type="caution">
    <text evidence="19">The sequence shown here is derived from an EMBL/GenBank/DDBJ whole genome shotgun (WGS) entry which is preliminary data.</text>
</comment>
<proteinExistence type="predicted"/>
<organism evidence="19 20">
    <name type="scientific">Hemibagrus wyckioides</name>
    <dbReference type="NCBI Taxonomy" id="337641"/>
    <lineage>
        <taxon>Eukaryota</taxon>
        <taxon>Metazoa</taxon>
        <taxon>Chordata</taxon>
        <taxon>Craniata</taxon>
        <taxon>Vertebrata</taxon>
        <taxon>Euteleostomi</taxon>
        <taxon>Actinopterygii</taxon>
        <taxon>Neopterygii</taxon>
        <taxon>Teleostei</taxon>
        <taxon>Ostariophysi</taxon>
        <taxon>Siluriformes</taxon>
        <taxon>Bagridae</taxon>
        <taxon>Hemibagrus</taxon>
    </lineage>
</organism>
<sequence>MSRPGERSRGDEDHGKRQSSSLANGGTENSSGEKRREHHWRSYKLIIDPALRKGSHKLYRYDGQHFNVPNPGIPPVDMVRDPRIGRLWTRYKETDLPVPKFKIDECYIGRVPPKEVTFARLNDNIREGFLSDMCQKYGEIEEVEILYNPKNKKHLGIAKVVFGSVKAAKDAVQNLHNTSVMGNIIHAELDPKGENRLRYVQRLINGSFTPLTVPVGDEETSEVSPRSLAEALLSCEPLRRLSESGSTSTSTPLSMDTAYSSLRQDATPQSQTTPITPRPSGTPFSQDSAYSGRQATPTFQRSRRHETKFQDAYNRRPERHYVHGGYRGNAEKPNPPPEAPPPPVTPNFKPAFSPYQPPMPPAYPPAEPQFHQSEYRHPPPQAPPPTKPEFQPEPPPMPEEARPATPTSCPSPSPGTPTLEAERHSLDSRIEMLLKEKRTKLPFLSEGGDSDGEVRMEGSPISSSSSQLSPIPPSSATTRTPRPPSTGLEDISPTPLPDSDDEEPIPGTASAVHLPPSASPSNTHNVGGPHTPTDKVDTGNQSSGEDMEISDDEMPGTPISSDCAKGIVVNSAVSPITPQSMPLPPPGFPPLPPPQPAYPMHPAHLPPHLPAPPPMLPPMPPYPPGMMAMMPVDLMSCLPQWGSVHMSFQMQTQMLSRMAQSQRAYPYPQFLGGTTTASAGTMQFGGPYPPLSMVNTPSGGHSQPWHLPSMPKFNPSVPPPGYEPKKEDPHKATVDGVLMVIVKELKAIMKRDLNRKMVEVVAFRAFDEWWERKERSAKATSTPVKTGEAKEDDKERVKPKETLASSLLETWGKGEGLGYEGMGLGIGLRGAIRLPSFKVKRKEPPDPVSTGESKRARLSTPVDDELEDEELEKADAPSDGTRVDDASSTKRRHARPVELDSEGEEEEDEEEEETGKEESSVSEQEDEANVEVSETMSSSKEVEEDADDNEDGSESESESSSSDSSDEGHTSSMSSRSDSDSSESDSSDYESSSDEKEDEEEEEEKKAHKVSMDTEDEDKEVQSSSSSSSSSPSSSSEEEDEAEMEAPSTPVAPVEEESEVAKPEAEETGSAVTAAQDSLQLKEESGIDLEVRKTEPLQEGLGTLRPPTPPHAEEEEVPRTPGRDVPVPSEAETPTIHLPLPPAHSVLPAPRLSSDEDVPRTPGRDLPRRLSKSQSSETAPTTPTIPATPSTPSEAPPTGSSLSLSSPFPYPLLSAGIPPTPGRDLNFTPVFPDSPAALPLQRKSSSEKPLFKEPGSATPCSSSPLPVVPSFCLDAGAVPNNQHVPFIELSVSDDSASSKKKPGRPRKSAAMMSLPPDLPVKDLLPECEALPGVLRGADGSTALAQKEKEEKVVEELEEIKKEVKEEVQDVEQTVLFEEPLQKTRGQRRNWEELLFTMHPHIRSPLRPKFLPRSDFEEMTILYDIWNEGIDEEDVRYLKITYDKMLQQDNGHDWLNDTLWKKRREDGMRDHVTGCARSEGYYKIDKKDKLKYLNSTRLQSDEPDKDMQGRMIPAQPHASTRAGSERRSEQRRLLSSFSCDSDLLKFNQLKFRKKKIRFCKSHIHDWGLFAMEPIAADEMVIEYVGQNIRQVIADMREKRYEEEGIGSSYMFRVDHDTIIDATKCGNFARFINHSCNPNCYAKVITVESQKKIVIYSRQPISVNEEITYDYKFPIEDVKIPCLCGAENCRGTLN</sequence>
<feature type="region of interest" description="Disordered" evidence="15">
    <location>
        <begin position="838"/>
        <end position="1263"/>
    </location>
</feature>
<evidence type="ECO:0000256" key="11">
    <source>
        <dbReference type="ARBA" id="ARBA00023163"/>
    </source>
</evidence>
<evidence type="ECO:0000256" key="14">
    <source>
        <dbReference type="SAM" id="Coils"/>
    </source>
</evidence>
<dbReference type="FunFam" id="2.170.270.10:FF:000010">
    <property type="entry name" value="Histone-lysine N-methyltransferase"/>
    <property type="match status" value="1"/>
</dbReference>
<keyword evidence="4" id="KW-0489">Methyltransferase</keyword>
<feature type="compositionally biased region" description="Basic and acidic residues" evidence="15">
    <location>
        <begin position="420"/>
        <end position="436"/>
    </location>
</feature>
<feature type="region of interest" description="Disordered" evidence="15">
    <location>
        <begin position="262"/>
        <end position="563"/>
    </location>
</feature>
<dbReference type="PROSITE" id="PS50102">
    <property type="entry name" value="RRM"/>
    <property type="match status" value="1"/>
</dbReference>
<feature type="compositionally biased region" description="Polar residues" evidence="15">
    <location>
        <begin position="262"/>
        <end position="275"/>
    </location>
</feature>
<accession>A0A9D3NKD8</accession>
<name>A0A9D3NKD8_9TELE</name>
<dbReference type="InterPro" id="IPR035979">
    <property type="entry name" value="RBD_domain_sf"/>
</dbReference>
<dbReference type="Pfam" id="PF00076">
    <property type="entry name" value="RRM_1"/>
    <property type="match status" value="1"/>
</dbReference>
<dbReference type="Gene3D" id="3.30.70.330">
    <property type="match status" value="1"/>
</dbReference>
<comment type="subcellular location">
    <subcellularLocation>
        <location evidence="2">Chromosome</location>
    </subcellularLocation>
    <subcellularLocation>
        <location evidence="1">Nucleus</location>
    </subcellularLocation>
</comment>
<dbReference type="CDD" id="cd19169">
    <property type="entry name" value="SET_SETD1"/>
    <property type="match status" value="1"/>
</dbReference>
<dbReference type="OrthoDB" id="308383at2759"/>
<dbReference type="Pfam" id="PF11764">
    <property type="entry name" value="N-SET"/>
    <property type="match status" value="1"/>
</dbReference>
<feature type="compositionally biased region" description="Acidic residues" evidence="15">
    <location>
        <begin position="862"/>
        <end position="872"/>
    </location>
</feature>
<dbReference type="InterPro" id="IPR000504">
    <property type="entry name" value="RRM_dom"/>
</dbReference>
<feature type="compositionally biased region" description="Low complexity" evidence="15">
    <location>
        <begin position="1023"/>
        <end position="1035"/>
    </location>
</feature>
<dbReference type="GO" id="GO:0005694">
    <property type="term" value="C:chromosome"/>
    <property type="evidence" value="ECO:0007669"/>
    <property type="project" value="UniProtKB-SubCell"/>
</dbReference>
<feature type="compositionally biased region" description="Basic and acidic residues" evidence="15">
    <location>
        <begin position="1"/>
        <end position="16"/>
    </location>
</feature>
<feature type="compositionally biased region" description="Acidic residues" evidence="15">
    <location>
        <begin position="980"/>
        <end position="1003"/>
    </location>
</feature>
<keyword evidence="9" id="KW-0805">Transcription regulation</keyword>
<dbReference type="GO" id="GO:0042800">
    <property type="term" value="F:histone H3K4 methyltransferase activity"/>
    <property type="evidence" value="ECO:0007669"/>
    <property type="project" value="InterPro"/>
</dbReference>
<dbReference type="Proteomes" id="UP000824219">
    <property type="component" value="Linkage Group LG16"/>
</dbReference>
<keyword evidence="7" id="KW-0156">Chromatin regulator</keyword>
<feature type="region of interest" description="Disordered" evidence="15">
    <location>
        <begin position="1496"/>
        <end position="1526"/>
    </location>
</feature>
<dbReference type="FunFam" id="3.30.70.330:FF:000178">
    <property type="entry name" value="Histone-lysine N-methyltransferase"/>
    <property type="match status" value="1"/>
</dbReference>
<evidence type="ECO:0000259" key="16">
    <source>
        <dbReference type="PROSITE" id="PS50102"/>
    </source>
</evidence>
<feature type="compositionally biased region" description="Polar residues" evidence="15">
    <location>
        <begin position="18"/>
        <end position="30"/>
    </location>
</feature>
<dbReference type="SUPFAM" id="SSF82199">
    <property type="entry name" value="SET domain"/>
    <property type="match status" value="1"/>
</dbReference>
<dbReference type="SUPFAM" id="SSF54928">
    <property type="entry name" value="RNA-binding domain, RBD"/>
    <property type="match status" value="1"/>
</dbReference>
<reference evidence="19 20" key="1">
    <citation type="submission" date="2021-06" db="EMBL/GenBank/DDBJ databases">
        <title>Chromosome-level genome assembly of the red-tail catfish (Hemibagrus wyckioides).</title>
        <authorList>
            <person name="Shao F."/>
        </authorList>
    </citation>
    <scope>NUCLEOTIDE SEQUENCE [LARGE SCALE GENOMIC DNA]</scope>
    <source>
        <strain evidence="19">EC202008001</strain>
        <tissue evidence="19">Blood</tissue>
    </source>
</reference>
<feature type="region of interest" description="Disordered" evidence="15">
    <location>
        <begin position="1292"/>
        <end position="1314"/>
    </location>
</feature>
<evidence type="ECO:0000256" key="13">
    <source>
        <dbReference type="PROSITE-ProRule" id="PRU00176"/>
    </source>
</evidence>
<dbReference type="SMART" id="SM01291">
    <property type="entry name" value="N-SET"/>
    <property type="match status" value="1"/>
</dbReference>
<evidence type="ECO:0000256" key="8">
    <source>
        <dbReference type="ARBA" id="ARBA00022884"/>
    </source>
</evidence>
<evidence type="ECO:0000256" key="4">
    <source>
        <dbReference type="ARBA" id="ARBA00022603"/>
    </source>
</evidence>
<dbReference type="InterPro" id="IPR046341">
    <property type="entry name" value="SET_dom_sf"/>
</dbReference>
<evidence type="ECO:0000259" key="17">
    <source>
        <dbReference type="PROSITE" id="PS50280"/>
    </source>
</evidence>
<keyword evidence="11" id="KW-0804">Transcription</keyword>
<feature type="compositionally biased region" description="Acidic residues" evidence="15">
    <location>
        <begin position="942"/>
        <end position="957"/>
    </location>
</feature>
<dbReference type="GO" id="GO:0032259">
    <property type="term" value="P:methylation"/>
    <property type="evidence" value="ECO:0007669"/>
    <property type="project" value="UniProtKB-KW"/>
</dbReference>
<keyword evidence="10" id="KW-0010">Activator</keyword>
<feature type="compositionally biased region" description="Polar residues" evidence="15">
    <location>
        <begin position="1070"/>
        <end position="1079"/>
    </location>
</feature>
<evidence type="ECO:0000256" key="10">
    <source>
        <dbReference type="ARBA" id="ARBA00023159"/>
    </source>
</evidence>
<dbReference type="SMART" id="SM00317">
    <property type="entry name" value="SET"/>
    <property type="match status" value="1"/>
</dbReference>
<dbReference type="InterPro" id="IPR003616">
    <property type="entry name" value="Post-SET_dom"/>
</dbReference>
<evidence type="ECO:0000256" key="3">
    <source>
        <dbReference type="ARBA" id="ARBA00022454"/>
    </source>
</evidence>
<dbReference type="InterPro" id="IPR037841">
    <property type="entry name" value="SET_SETD1A/B"/>
</dbReference>
<keyword evidence="8 13" id="KW-0694">RNA-binding</keyword>
<keyword evidence="12" id="KW-0539">Nucleus</keyword>
<feature type="coiled-coil region" evidence="14">
    <location>
        <begin position="1342"/>
        <end position="1373"/>
    </location>
</feature>
<dbReference type="PANTHER" id="PTHR45814">
    <property type="entry name" value="HISTONE-LYSINE N-METHYLTRANSFERASE SETD1"/>
    <property type="match status" value="1"/>
</dbReference>
<dbReference type="PANTHER" id="PTHR45814:SF1">
    <property type="entry name" value="HISTONE-LYSINE N-METHYLTRANSFERASE SETD1B"/>
    <property type="match status" value="1"/>
</dbReference>
<dbReference type="Gene3D" id="2.170.270.10">
    <property type="entry name" value="SET domain"/>
    <property type="match status" value="1"/>
</dbReference>
<keyword evidence="20" id="KW-1185">Reference proteome</keyword>
<dbReference type="PROSITE" id="PS50868">
    <property type="entry name" value="POST_SET"/>
    <property type="match status" value="1"/>
</dbReference>
<dbReference type="GO" id="GO:0048188">
    <property type="term" value="C:Set1C/COMPASS complex"/>
    <property type="evidence" value="ECO:0007669"/>
    <property type="project" value="InterPro"/>
</dbReference>
<feature type="compositionally biased region" description="Low complexity" evidence="15">
    <location>
        <begin position="1175"/>
        <end position="1214"/>
    </location>
</feature>
<dbReference type="SMART" id="SM00508">
    <property type="entry name" value="PostSET"/>
    <property type="match status" value="1"/>
</dbReference>
<keyword evidence="14" id="KW-0175">Coiled coil</keyword>
<feature type="compositionally biased region" description="Basic and acidic residues" evidence="15">
    <location>
        <begin position="1498"/>
        <end position="1507"/>
    </location>
</feature>
<evidence type="ECO:0000256" key="12">
    <source>
        <dbReference type="ARBA" id="ARBA00023242"/>
    </source>
</evidence>
<dbReference type="Pfam" id="PF00856">
    <property type="entry name" value="SET"/>
    <property type="match status" value="1"/>
</dbReference>
<evidence type="ECO:0000256" key="1">
    <source>
        <dbReference type="ARBA" id="ARBA00004123"/>
    </source>
</evidence>
<feature type="compositionally biased region" description="Low complexity" evidence="15">
    <location>
        <begin position="459"/>
        <end position="480"/>
    </location>
</feature>
<feature type="compositionally biased region" description="Pro residues" evidence="15">
    <location>
        <begin position="378"/>
        <end position="398"/>
    </location>
</feature>
<feature type="compositionally biased region" description="Polar residues" evidence="15">
    <location>
        <begin position="282"/>
        <end position="300"/>
    </location>
</feature>
<dbReference type="InterPro" id="IPR024657">
    <property type="entry name" value="COMPASS_Set1_N-SET"/>
</dbReference>
<evidence type="ECO:0000313" key="20">
    <source>
        <dbReference type="Proteomes" id="UP000824219"/>
    </source>
</evidence>
<evidence type="ECO:0000256" key="9">
    <source>
        <dbReference type="ARBA" id="ARBA00023015"/>
    </source>
</evidence>
<feature type="compositionally biased region" description="Basic and acidic residues" evidence="15">
    <location>
        <begin position="787"/>
        <end position="801"/>
    </location>
</feature>
<evidence type="ECO:0008006" key="21">
    <source>
        <dbReference type="Google" id="ProtNLM"/>
    </source>
</evidence>
<dbReference type="PROSITE" id="PS50280">
    <property type="entry name" value="SET"/>
    <property type="match status" value="1"/>
</dbReference>
<evidence type="ECO:0000256" key="5">
    <source>
        <dbReference type="ARBA" id="ARBA00022679"/>
    </source>
</evidence>
<feature type="compositionally biased region" description="Acidic residues" evidence="15">
    <location>
        <begin position="899"/>
        <end position="915"/>
    </location>
</feature>
<feature type="compositionally biased region" description="Basic and acidic residues" evidence="15">
    <location>
        <begin position="873"/>
        <end position="888"/>
    </location>
</feature>
<evidence type="ECO:0000256" key="2">
    <source>
        <dbReference type="ARBA" id="ARBA00004286"/>
    </source>
</evidence>
<feature type="compositionally biased region" description="Acidic residues" evidence="15">
    <location>
        <begin position="545"/>
        <end position="554"/>
    </location>
</feature>
<evidence type="ECO:0000259" key="18">
    <source>
        <dbReference type="PROSITE" id="PS50868"/>
    </source>
</evidence>
<feature type="region of interest" description="Disordered" evidence="15">
    <location>
        <begin position="774"/>
        <end position="801"/>
    </location>
</feature>
<dbReference type="SMART" id="SM00360">
    <property type="entry name" value="RRM"/>
    <property type="match status" value="1"/>
</dbReference>
<feature type="compositionally biased region" description="Basic and acidic residues" evidence="15">
    <location>
        <begin position="307"/>
        <end position="321"/>
    </location>
</feature>
<protein>
    <recommendedName>
        <fullName evidence="21">[Histone H3]-lysine(4) N-trimethyltransferase</fullName>
    </recommendedName>
</protein>
<evidence type="ECO:0000256" key="6">
    <source>
        <dbReference type="ARBA" id="ARBA00022691"/>
    </source>
</evidence>
<dbReference type="InterPro" id="IPR012677">
    <property type="entry name" value="Nucleotide-bd_a/b_plait_sf"/>
</dbReference>
<evidence type="ECO:0000256" key="7">
    <source>
        <dbReference type="ARBA" id="ARBA00022853"/>
    </source>
</evidence>
<keyword evidence="3" id="KW-0158">Chromosome</keyword>
<dbReference type="PRINTS" id="PR01217">
    <property type="entry name" value="PRICHEXTENSN"/>
</dbReference>
<dbReference type="InterPro" id="IPR001214">
    <property type="entry name" value="SET_dom"/>
</dbReference>
<dbReference type="GO" id="GO:0003723">
    <property type="term" value="F:RNA binding"/>
    <property type="evidence" value="ECO:0007669"/>
    <property type="project" value="UniProtKB-UniRule"/>
</dbReference>
<dbReference type="InterPro" id="IPR044570">
    <property type="entry name" value="Set1-like"/>
</dbReference>
<feature type="compositionally biased region" description="Basic and acidic residues" evidence="15">
    <location>
        <begin position="1080"/>
        <end position="1096"/>
    </location>
</feature>
<feature type="compositionally biased region" description="Pro residues" evidence="15">
    <location>
        <begin position="355"/>
        <end position="367"/>
    </location>
</feature>
<feature type="compositionally biased region" description="Basic and acidic residues" evidence="15">
    <location>
        <begin position="1153"/>
        <end position="1168"/>
    </location>
</feature>
<feature type="region of interest" description="Disordered" evidence="15">
    <location>
        <begin position="1"/>
        <end position="38"/>
    </location>
</feature>
<keyword evidence="5" id="KW-0808">Transferase</keyword>
<gene>
    <name evidence="19" type="ORF">KOW79_014174</name>
</gene>
<evidence type="ECO:0000313" key="19">
    <source>
        <dbReference type="EMBL" id="KAG7322828.1"/>
    </source>
</evidence>
<feature type="domain" description="RRM" evidence="16">
    <location>
        <begin position="104"/>
        <end position="192"/>
    </location>
</feature>
<feature type="domain" description="Post-SET" evidence="18">
    <location>
        <begin position="1676"/>
        <end position="1692"/>
    </location>
</feature>
<feature type="compositionally biased region" description="Pro residues" evidence="15">
    <location>
        <begin position="333"/>
        <end position="345"/>
    </location>
</feature>
<keyword evidence="6" id="KW-0949">S-adenosyl-L-methionine</keyword>
<dbReference type="EMBL" id="JAHKSW010000016">
    <property type="protein sequence ID" value="KAG7322828.1"/>
    <property type="molecule type" value="Genomic_DNA"/>
</dbReference>
<feature type="domain" description="SET" evidence="17">
    <location>
        <begin position="1553"/>
        <end position="1670"/>
    </location>
</feature>
<evidence type="ECO:0000256" key="15">
    <source>
        <dbReference type="SAM" id="MobiDB-lite"/>
    </source>
</evidence>